<dbReference type="Proteomes" id="UP000249754">
    <property type="component" value="Unassembled WGS sequence"/>
</dbReference>
<organism evidence="1 2">
    <name type="scientific">Pedobacter cryoconitis</name>
    <dbReference type="NCBI Taxonomy" id="188932"/>
    <lineage>
        <taxon>Bacteria</taxon>
        <taxon>Pseudomonadati</taxon>
        <taxon>Bacteroidota</taxon>
        <taxon>Sphingobacteriia</taxon>
        <taxon>Sphingobacteriales</taxon>
        <taxon>Sphingobacteriaceae</taxon>
        <taxon>Pedobacter</taxon>
    </lineage>
</organism>
<protein>
    <submittedName>
        <fullName evidence="1">Uncharacterized protein</fullName>
    </submittedName>
</protein>
<proteinExistence type="predicted"/>
<dbReference type="RefSeq" id="WP_111632042.1">
    <property type="nucleotide sequence ID" value="NZ_QLLR01000001.1"/>
</dbReference>
<sequence length="203" mass="22990">MKDQKTIKSKYKFTNKKMTMKTYMKLILLLLLSVLTITSCKKDEKINPAEKNSKIIPNDPIASIVIDKHGTAIIKTKSGKEIKQSVLTKSELGILNDTITNKSPITLTFRLPIKLDNVSSFNTSSSSSIEVPNSYFTFTLTRFSASYVSISVWPAIMPVDDYVVRATPFITRHTNPVLWEINYVYTRNGSAFYSTQVQMSTWL</sequence>
<evidence type="ECO:0000313" key="2">
    <source>
        <dbReference type="Proteomes" id="UP000249754"/>
    </source>
</evidence>
<comment type="caution">
    <text evidence="1">The sequence shown here is derived from an EMBL/GenBank/DDBJ whole genome shotgun (WGS) entry which is preliminary data.</text>
</comment>
<name>A0A327T6R6_9SPHI</name>
<accession>A0A327T6R6</accession>
<dbReference type="AlphaFoldDB" id="A0A327T6R6"/>
<dbReference type="EMBL" id="QLLR01000001">
    <property type="protein sequence ID" value="RAJ37326.1"/>
    <property type="molecule type" value="Genomic_DNA"/>
</dbReference>
<reference evidence="1 2" key="1">
    <citation type="submission" date="2018-06" db="EMBL/GenBank/DDBJ databases">
        <title>Genomic Encyclopedia of Archaeal and Bacterial Type Strains, Phase II (KMG-II): from individual species to whole genera.</title>
        <authorList>
            <person name="Goeker M."/>
        </authorList>
    </citation>
    <scope>NUCLEOTIDE SEQUENCE [LARGE SCALE GENOMIC DNA]</scope>
    <source>
        <strain evidence="1 2">DSM 14825</strain>
    </source>
</reference>
<evidence type="ECO:0000313" key="1">
    <source>
        <dbReference type="EMBL" id="RAJ37326.1"/>
    </source>
</evidence>
<gene>
    <name evidence="1" type="ORF">LY11_00402</name>
</gene>